<evidence type="ECO:0000313" key="4">
    <source>
        <dbReference type="Proteomes" id="UP001431217"/>
    </source>
</evidence>
<dbReference type="RefSeq" id="WP_249470441.1">
    <property type="nucleotide sequence ID" value="NZ_JAMBEP010000001.1"/>
</dbReference>
<keyword evidence="4" id="KW-1185">Reference proteome</keyword>
<evidence type="ECO:0000256" key="1">
    <source>
        <dbReference type="SAM" id="MobiDB-lite"/>
    </source>
</evidence>
<evidence type="ECO:0000256" key="2">
    <source>
        <dbReference type="SAM" id="SignalP"/>
    </source>
</evidence>
<reference evidence="3 4" key="1">
    <citation type="submission" date="2022-05" db="EMBL/GenBank/DDBJ databases">
        <title>Luteimonas sp. SX5, whole genome shotgun sequencing project.</title>
        <authorList>
            <person name="Zhao G."/>
            <person name="Shen L."/>
        </authorList>
    </citation>
    <scope>NUCLEOTIDE SEQUENCE [LARGE SCALE GENOMIC DNA]</scope>
    <source>
        <strain evidence="3 4">SX5</strain>
    </source>
</reference>
<feature type="signal peptide" evidence="2">
    <location>
        <begin position="1"/>
        <end position="19"/>
    </location>
</feature>
<gene>
    <name evidence="3" type="ORF">M2650_01805</name>
</gene>
<organism evidence="3 4">
    <name type="scientific">Luteimonas galliterrae</name>
    <dbReference type="NCBI Taxonomy" id="2940486"/>
    <lineage>
        <taxon>Bacteria</taxon>
        <taxon>Pseudomonadati</taxon>
        <taxon>Pseudomonadota</taxon>
        <taxon>Gammaproteobacteria</taxon>
        <taxon>Lysobacterales</taxon>
        <taxon>Lysobacteraceae</taxon>
        <taxon>Luteimonas</taxon>
    </lineage>
</organism>
<name>A0ABT0MET8_9GAMM</name>
<accession>A0ABT0MET8</accession>
<dbReference type="Proteomes" id="UP001431217">
    <property type="component" value="Unassembled WGS sequence"/>
</dbReference>
<feature type="region of interest" description="Disordered" evidence="1">
    <location>
        <begin position="145"/>
        <end position="169"/>
    </location>
</feature>
<evidence type="ECO:0000313" key="3">
    <source>
        <dbReference type="EMBL" id="MCL1633382.1"/>
    </source>
</evidence>
<feature type="chain" id="PRO_5047529037" description="DUF1579 domain-containing protein" evidence="2">
    <location>
        <begin position="20"/>
        <end position="169"/>
    </location>
</feature>
<keyword evidence="2" id="KW-0732">Signal</keyword>
<proteinExistence type="predicted"/>
<sequence length="169" mass="18380">MAAIGVGFFLGFALQAAQAAPAPVDCKNETRRAVGYWVGDWTVVDTASSAPVASSRIEWVVDGCAIRETYEQQIGPNGKPMRYGGTSHTAYDAASGQWKQFYVDTAGRVALLQGTLQEQRLVLDGQARGKQTRMIVEALPDGNVRQRGEASTDGGADWTPTFDFTYRRK</sequence>
<evidence type="ECO:0008006" key="5">
    <source>
        <dbReference type="Google" id="ProtNLM"/>
    </source>
</evidence>
<protein>
    <recommendedName>
        <fullName evidence="5">DUF1579 domain-containing protein</fullName>
    </recommendedName>
</protein>
<comment type="caution">
    <text evidence="3">The sequence shown here is derived from an EMBL/GenBank/DDBJ whole genome shotgun (WGS) entry which is preliminary data.</text>
</comment>
<dbReference type="EMBL" id="JAMBEP010000001">
    <property type="protein sequence ID" value="MCL1633382.1"/>
    <property type="molecule type" value="Genomic_DNA"/>
</dbReference>